<dbReference type="OrthoDB" id="2381952at2759"/>
<dbReference type="Proteomes" id="UP000265703">
    <property type="component" value="Unassembled WGS sequence"/>
</dbReference>
<accession>A0A397TI65</accession>
<proteinExistence type="predicted"/>
<gene>
    <name evidence="1" type="ORF">C1645_815724</name>
</gene>
<keyword evidence="2" id="KW-1185">Reference proteome</keyword>
<dbReference type="EMBL" id="QKYT01000049">
    <property type="protein sequence ID" value="RIA96157.1"/>
    <property type="molecule type" value="Genomic_DNA"/>
</dbReference>
<name>A0A397TI65_9GLOM</name>
<evidence type="ECO:0000313" key="2">
    <source>
        <dbReference type="Proteomes" id="UP000265703"/>
    </source>
</evidence>
<comment type="caution">
    <text evidence="1">The sequence shown here is derived from an EMBL/GenBank/DDBJ whole genome shotgun (WGS) entry which is preliminary data.</text>
</comment>
<sequence length="248" mass="28864">MNIAVIGFEASEAPKQILSQIEDAVRGKQNLPVIKICFLDGKLDNFSIRRVIHSYYNAEIVNYNILFIKYDGWNKKQIQRKLCNSFENYNRNWFTESNVICVVGNNEWRPDVGIWYQWPTPAERNMPLVNNCISPDVWIEVFFNQDPDHQNALDKIDSVQQDLDGILDVEFVGIALSHTTNTFHMNPFPGAPTVLAFGQNARPFFAPYIIHWNRNYIPQYYIVDWNHYLVLRCGATLNFNTILDVISR</sequence>
<evidence type="ECO:0000313" key="1">
    <source>
        <dbReference type="EMBL" id="RIA96157.1"/>
    </source>
</evidence>
<protein>
    <submittedName>
        <fullName evidence="1">Uncharacterized protein</fullName>
    </submittedName>
</protein>
<dbReference type="AlphaFoldDB" id="A0A397TI65"/>
<reference evidence="1 2" key="1">
    <citation type="submission" date="2018-06" db="EMBL/GenBank/DDBJ databases">
        <title>Comparative genomics reveals the genomic features of Rhizophagus irregularis, R. cerebriforme, R. diaphanum and Gigaspora rosea, and their symbiotic lifestyle signature.</title>
        <authorList>
            <person name="Morin E."/>
            <person name="San Clemente H."/>
            <person name="Chen E.C.H."/>
            <person name="De La Providencia I."/>
            <person name="Hainaut M."/>
            <person name="Kuo A."/>
            <person name="Kohler A."/>
            <person name="Murat C."/>
            <person name="Tang N."/>
            <person name="Roy S."/>
            <person name="Loubradou J."/>
            <person name="Henrissat B."/>
            <person name="Grigoriev I.V."/>
            <person name="Corradi N."/>
            <person name="Roux C."/>
            <person name="Martin F.M."/>
        </authorList>
    </citation>
    <scope>NUCLEOTIDE SEQUENCE [LARGE SCALE GENOMIC DNA]</scope>
    <source>
        <strain evidence="1 2">DAOM 227022</strain>
    </source>
</reference>
<organism evidence="1 2">
    <name type="scientific">Glomus cerebriforme</name>
    <dbReference type="NCBI Taxonomy" id="658196"/>
    <lineage>
        <taxon>Eukaryota</taxon>
        <taxon>Fungi</taxon>
        <taxon>Fungi incertae sedis</taxon>
        <taxon>Mucoromycota</taxon>
        <taxon>Glomeromycotina</taxon>
        <taxon>Glomeromycetes</taxon>
        <taxon>Glomerales</taxon>
        <taxon>Glomeraceae</taxon>
        <taxon>Glomus</taxon>
    </lineage>
</organism>